<proteinExistence type="predicted"/>
<feature type="region of interest" description="Disordered" evidence="1">
    <location>
        <begin position="1"/>
        <end position="21"/>
    </location>
</feature>
<protein>
    <submittedName>
        <fullName evidence="2">Uncharacterized protein</fullName>
    </submittedName>
</protein>
<evidence type="ECO:0000256" key="1">
    <source>
        <dbReference type="SAM" id="MobiDB-lite"/>
    </source>
</evidence>
<gene>
    <name evidence="2" type="primary">ORF81574</name>
</gene>
<organism evidence="2">
    <name type="scientific">Arion vulgaris</name>
    <dbReference type="NCBI Taxonomy" id="1028688"/>
    <lineage>
        <taxon>Eukaryota</taxon>
        <taxon>Metazoa</taxon>
        <taxon>Spiralia</taxon>
        <taxon>Lophotrochozoa</taxon>
        <taxon>Mollusca</taxon>
        <taxon>Gastropoda</taxon>
        <taxon>Heterobranchia</taxon>
        <taxon>Euthyneura</taxon>
        <taxon>Panpulmonata</taxon>
        <taxon>Eupulmonata</taxon>
        <taxon>Stylommatophora</taxon>
        <taxon>Helicina</taxon>
        <taxon>Arionoidea</taxon>
        <taxon>Arionidae</taxon>
        <taxon>Arion</taxon>
    </lineage>
</organism>
<evidence type="ECO:0000313" key="2">
    <source>
        <dbReference type="EMBL" id="CEK72233.1"/>
    </source>
</evidence>
<dbReference type="EMBL" id="HACG01025368">
    <property type="protein sequence ID" value="CEK72233.1"/>
    <property type="molecule type" value="Transcribed_RNA"/>
</dbReference>
<accession>A0A0B6ZUF8</accession>
<dbReference type="AlphaFoldDB" id="A0A0B6ZUF8"/>
<sequence>MPLFHVSKHGGWSDEDDYNSQNGDIEDIQHAVYPGGVVTHGIFASPYSGYTRRHFFSKAAKDK</sequence>
<name>A0A0B6ZUF8_9EUPU</name>
<reference evidence="2" key="1">
    <citation type="submission" date="2014-12" db="EMBL/GenBank/DDBJ databases">
        <title>Insight into the proteome of Arion vulgaris.</title>
        <authorList>
            <person name="Aradska J."/>
            <person name="Bulat T."/>
            <person name="Smidak R."/>
            <person name="Sarate P."/>
            <person name="Gangsoo J."/>
            <person name="Sialana F."/>
            <person name="Bilban M."/>
            <person name="Lubec G."/>
        </authorList>
    </citation>
    <scope>NUCLEOTIDE SEQUENCE</scope>
    <source>
        <tissue evidence="2">Skin</tissue>
    </source>
</reference>